<keyword evidence="8" id="KW-0285">Flavoprotein</keyword>
<keyword evidence="14" id="KW-0131">Cell cycle</keyword>
<evidence type="ECO:0000256" key="6">
    <source>
        <dbReference type="ARBA" id="ARBA00022490"/>
    </source>
</evidence>
<evidence type="ECO:0000256" key="16">
    <source>
        <dbReference type="ARBA" id="ARBA00048914"/>
    </source>
</evidence>
<evidence type="ECO:0000256" key="3">
    <source>
        <dbReference type="ARBA" id="ARBA00004496"/>
    </source>
</evidence>
<dbReference type="SUPFAM" id="SSF56176">
    <property type="entry name" value="FAD-binding/transporter-associated domain-like"/>
    <property type="match status" value="1"/>
</dbReference>
<evidence type="ECO:0000313" key="18">
    <source>
        <dbReference type="EMBL" id="GAQ81595.1"/>
    </source>
</evidence>
<dbReference type="Proteomes" id="UP000054558">
    <property type="component" value="Unassembled WGS sequence"/>
</dbReference>
<dbReference type="EC" id="1.3.1.98" evidence="5"/>
<dbReference type="GO" id="GO:0050660">
    <property type="term" value="F:flavin adenine dinucleotide binding"/>
    <property type="evidence" value="ECO:0000318"/>
    <property type="project" value="GO_Central"/>
</dbReference>
<evidence type="ECO:0000256" key="11">
    <source>
        <dbReference type="ARBA" id="ARBA00022960"/>
    </source>
</evidence>
<proteinExistence type="inferred from homology"/>
<evidence type="ECO:0000256" key="1">
    <source>
        <dbReference type="ARBA" id="ARBA00001974"/>
    </source>
</evidence>
<keyword evidence="19" id="KW-1185">Reference proteome</keyword>
<evidence type="ECO:0000256" key="14">
    <source>
        <dbReference type="ARBA" id="ARBA00023306"/>
    </source>
</evidence>
<dbReference type="NCBIfam" id="NF010480">
    <property type="entry name" value="PRK13905.1"/>
    <property type="match status" value="1"/>
</dbReference>
<dbReference type="Pfam" id="PF02873">
    <property type="entry name" value="MurB_C"/>
    <property type="match status" value="1"/>
</dbReference>
<name>A0A1Y1HSJ4_KLENI</name>
<evidence type="ECO:0000256" key="15">
    <source>
        <dbReference type="ARBA" id="ARBA00023316"/>
    </source>
</evidence>
<evidence type="ECO:0000256" key="5">
    <source>
        <dbReference type="ARBA" id="ARBA00012518"/>
    </source>
</evidence>
<dbReference type="UniPathway" id="UPA00219"/>
<reference evidence="18 19" key="1">
    <citation type="journal article" date="2014" name="Nat. Commun.">
        <title>Klebsormidium flaccidum genome reveals primary factors for plant terrestrial adaptation.</title>
        <authorList>
            <person name="Hori K."/>
            <person name="Maruyama F."/>
            <person name="Fujisawa T."/>
            <person name="Togashi T."/>
            <person name="Yamamoto N."/>
            <person name="Seo M."/>
            <person name="Sato S."/>
            <person name="Yamada T."/>
            <person name="Mori H."/>
            <person name="Tajima N."/>
            <person name="Moriyama T."/>
            <person name="Ikeuchi M."/>
            <person name="Watanabe M."/>
            <person name="Wada H."/>
            <person name="Kobayashi K."/>
            <person name="Saito M."/>
            <person name="Masuda T."/>
            <person name="Sasaki-Sekimoto Y."/>
            <person name="Mashiguchi K."/>
            <person name="Awai K."/>
            <person name="Shimojima M."/>
            <person name="Masuda S."/>
            <person name="Iwai M."/>
            <person name="Nobusawa T."/>
            <person name="Narise T."/>
            <person name="Kondo S."/>
            <person name="Saito H."/>
            <person name="Sato R."/>
            <person name="Murakawa M."/>
            <person name="Ihara Y."/>
            <person name="Oshima-Yamada Y."/>
            <person name="Ohtaka K."/>
            <person name="Satoh M."/>
            <person name="Sonobe K."/>
            <person name="Ishii M."/>
            <person name="Ohtani R."/>
            <person name="Kanamori-Sato M."/>
            <person name="Honoki R."/>
            <person name="Miyazaki D."/>
            <person name="Mochizuki H."/>
            <person name="Umetsu J."/>
            <person name="Higashi K."/>
            <person name="Shibata D."/>
            <person name="Kamiya Y."/>
            <person name="Sato N."/>
            <person name="Nakamura Y."/>
            <person name="Tabata S."/>
            <person name="Ida S."/>
            <person name="Kurokawa K."/>
            <person name="Ohta H."/>
        </authorList>
    </citation>
    <scope>NUCLEOTIDE SEQUENCE [LARGE SCALE GENOMIC DNA]</scope>
    <source>
        <strain evidence="18 19">NIES-2285</strain>
    </source>
</reference>
<dbReference type="GO" id="GO:0008762">
    <property type="term" value="F:UDP-N-acetylmuramate dehydrogenase activity"/>
    <property type="evidence" value="ECO:0000318"/>
    <property type="project" value="GO_Central"/>
</dbReference>
<dbReference type="InterPro" id="IPR011601">
    <property type="entry name" value="MurB_C"/>
</dbReference>
<evidence type="ECO:0000256" key="10">
    <source>
        <dbReference type="ARBA" id="ARBA00022857"/>
    </source>
</evidence>
<feature type="domain" description="FAD-binding PCMH-type" evidence="17">
    <location>
        <begin position="1"/>
        <end position="153"/>
    </location>
</feature>
<dbReference type="AlphaFoldDB" id="A0A1Y1HSJ4"/>
<keyword evidence="13" id="KW-0560">Oxidoreductase</keyword>
<keyword evidence="9" id="KW-0274">FAD</keyword>
<evidence type="ECO:0000259" key="17">
    <source>
        <dbReference type="PROSITE" id="PS51387"/>
    </source>
</evidence>
<dbReference type="PANTHER" id="PTHR21071:SF4">
    <property type="entry name" value="UDP-N-ACETYLENOLPYRUVOYLGLUCOSAMINE REDUCTASE"/>
    <property type="match status" value="1"/>
</dbReference>
<dbReference type="InterPro" id="IPR016167">
    <property type="entry name" value="FAD-bd_PCMH_sub1"/>
</dbReference>
<dbReference type="GO" id="GO:0008360">
    <property type="term" value="P:regulation of cell shape"/>
    <property type="evidence" value="ECO:0007669"/>
    <property type="project" value="UniProtKB-KW"/>
</dbReference>
<dbReference type="Gene3D" id="3.90.78.10">
    <property type="entry name" value="UDP-N-acetylenolpyruvoylglucosamine reductase, C-terminal domain"/>
    <property type="match status" value="1"/>
</dbReference>
<dbReference type="InterPro" id="IPR006094">
    <property type="entry name" value="Oxid_FAD_bind_N"/>
</dbReference>
<dbReference type="HAMAP" id="MF_00037">
    <property type="entry name" value="MurB"/>
    <property type="match status" value="1"/>
</dbReference>
<keyword evidence="6" id="KW-0963">Cytoplasm</keyword>
<dbReference type="Gene3D" id="3.30.43.10">
    <property type="entry name" value="Uridine Diphospho-n-acetylenolpyruvylglucosamine Reductase, domain 2"/>
    <property type="match status" value="1"/>
</dbReference>
<dbReference type="GO" id="GO:0071949">
    <property type="term" value="F:FAD binding"/>
    <property type="evidence" value="ECO:0007669"/>
    <property type="project" value="InterPro"/>
</dbReference>
<evidence type="ECO:0000256" key="2">
    <source>
        <dbReference type="ARBA" id="ARBA00003921"/>
    </source>
</evidence>
<dbReference type="NCBIfam" id="TIGR00179">
    <property type="entry name" value="murB"/>
    <property type="match status" value="1"/>
</dbReference>
<dbReference type="InterPro" id="IPR003170">
    <property type="entry name" value="MurB"/>
</dbReference>
<keyword evidence="10" id="KW-0521">NADP</keyword>
<keyword evidence="12" id="KW-0573">Peptidoglycan synthesis</keyword>
<keyword evidence="11" id="KW-0133">Cell shape</keyword>
<dbReference type="Gene3D" id="3.30.465.10">
    <property type="match status" value="1"/>
</dbReference>
<dbReference type="InterPro" id="IPR016166">
    <property type="entry name" value="FAD-bd_PCMH"/>
</dbReference>
<organism evidence="18 19">
    <name type="scientific">Klebsormidium nitens</name>
    <name type="common">Green alga</name>
    <name type="synonym">Ulothrix nitens</name>
    <dbReference type="NCBI Taxonomy" id="105231"/>
    <lineage>
        <taxon>Eukaryota</taxon>
        <taxon>Viridiplantae</taxon>
        <taxon>Streptophyta</taxon>
        <taxon>Klebsormidiophyceae</taxon>
        <taxon>Klebsormidiales</taxon>
        <taxon>Klebsormidiaceae</taxon>
        <taxon>Klebsormidium</taxon>
    </lineage>
</organism>
<dbReference type="SUPFAM" id="SSF56194">
    <property type="entry name" value="Uridine diphospho-N-Acetylenolpyruvylglucosamine reductase, MurB, C-terminal domain"/>
    <property type="match status" value="1"/>
</dbReference>
<dbReference type="GO" id="GO:0005829">
    <property type="term" value="C:cytosol"/>
    <property type="evidence" value="ECO:0000318"/>
    <property type="project" value="GO_Central"/>
</dbReference>
<dbReference type="OMA" id="YRHSRFK"/>
<keyword evidence="7" id="KW-0132">Cell division</keyword>
<comment type="subcellular location">
    <subcellularLocation>
        <location evidence="3">Cytoplasm</location>
    </subcellularLocation>
</comment>
<dbReference type="STRING" id="105231.A0A1Y1HSJ4"/>
<evidence type="ECO:0000313" key="19">
    <source>
        <dbReference type="Proteomes" id="UP000054558"/>
    </source>
</evidence>
<evidence type="ECO:0000256" key="4">
    <source>
        <dbReference type="ARBA" id="ARBA00004752"/>
    </source>
</evidence>
<dbReference type="InterPro" id="IPR016169">
    <property type="entry name" value="FAD-bd_PCMH_sub2"/>
</dbReference>
<comment type="function">
    <text evidence="2">Cell wall formation.</text>
</comment>
<evidence type="ECO:0000256" key="8">
    <source>
        <dbReference type="ARBA" id="ARBA00022630"/>
    </source>
</evidence>
<evidence type="ECO:0000256" key="12">
    <source>
        <dbReference type="ARBA" id="ARBA00022984"/>
    </source>
</evidence>
<dbReference type="PROSITE" id="PS51387">
    <property type="entry name" value="FAD_PCMH"/>
    <property type="match status" value="1"/>
</dbReference>
<evidence type="ECO:0000256" key="13">
    <source>
        <dbReference type="ARBA" id="ARBA00023002"/>
    </source>
</evidence>
<dbReference type="GO" id="GO:0071555">
    <property type="term" value="P:cell wall organization"/>
    <property type="evidence" value="ECO:0000318"/>
    <property type="project" value="GO_Central"/>
</dbReference>
<sequence length="264" mass="28407">MAHVLRYCHREKIPTFVLGKGSNVLFDDRGFNGCVILNRVEFIEPGQENLFRAGAGVGFNTLGILTARLGFTGLEFASGIPGTVGGAVFMNAGAHGCETGDVVDSVEIVTAEGTSRTLTRDNGELAWSYRTSPFQQMEGLAAIVAATFKLDKSGDARKRQLTFMDSRRQTQPITAKTAGCVFRNPGGGQPSAGALLDQLGLKGLSIGGAQVSEKHANFLVNTGSATCEDIRVLIDEVKKRVKEKTEVELHEEIRYVPHGYSSQQ</sequence>
<protein>
    <recommendedName>
        <fullName evidence="5">UDP-N-acetylmuramate dehydrogenase</fullName>
        <ecNumber evidence="5">1.3.1.98</ecNumber>
    </recommendedName>
</protein>
<gene>
    <name evidence="18" type="ORF">KFL_000850110</name>
</gene>
<dbReference type="OrthoDB" id="66620at2759"/>
<comment type="pathway">
    <text evidence="4">Cell wall biogenesis; peptidoglycan biosynthesis.</text>
</comment>
<dbReference type="InterPro" id="IPR036635">
    <property type="entry name" value="MurB_C_sf"/>
</dbReference>
<dbReference type="EMBL" id="DF237034">
    <property type="protein sequence ID" value="GAQ81595.1"/>
    <property type="molecule type" value="Genomic_DNA"/>
</dbReference>
<comment type="catalytic activity">
    <reaction evidence="16">
        <text>UDP-N-acetyl-alpha-D-muramate + NADP(+) = UDP-N-acetyl-3-O-(1-carboxyvinyl)-alpha-D-glucosamine + NADPH + H(+)</text>
        <dbReference type="Rhea" id="RHEA:12248"/>
        <dbReference type="ChEBI" id="CHEBI:15378"/>
        <dbReference type="ChEBI" id="CHEBI:57783"/>
        <dbReference type="ChEBI" id="CHEBI:58349"/>
        <dbReference type="ChEBI" id="CHEBI:68483"/>
        <dbReference type="ChEBI" id="CHEBI:70757"/>
        <dbReference type="EC" id="1.3.1.98"/>
    </reaction>
</comment>
<evidence type="ECO:0000256" key="9">
    <source>
        <dbReference type="ARBA" id="ARBA00022827"/>
    </source>
</evidence>
<evidence type="ECO:0000256" key="7">
    <source>
        <dbReference type="ARBA" id="ARBA00022618"/>
    </source>
</evidence>
<dbReference type="GO" id="GO:0051301">
    <property type="term" value="P:cell division"/>
    <property type="evidence" value="ECO:0007669"/>
    <property type="project" value="UniProtKB-KW"/>
</dbReference>
<keyword evidence="15" id="KW-0961">Cell wall biogenesis/degradation</keyword>
<dbReference type="PANTHER" id="PTHR21071">
    <property type="entry name" value="UDP-N-ACETYLENOLPYRUVOYLGLUCOSAMINE REDUCTASE"/>
    <property type="match status" value="1"/>
</dbReference>
<accession>A0A1Y1HSJ4</accession>
<dbReference type="InterPro" id="IPR036318">
    <property type="entry name" value="FAD-bd_PCMH-like_sf"/>
</dbReference>
<comment type="cofactor">
    <cofactor evidence="1">
        <name>FAD</name>
        <dbReference type="ChEBI" id="CHEBI:57692"/>
    </cofactor>
</comment>
<dbReference type="Pfam" id="PF01565">
    <property type="entry name" value="FAD_binding_4"/>
    <property type="match status" value="1"/>
</dbReference>